<protein>
    <submittedName>
        <fullName evidence="3">Uncharacterized protein</fullName>
    </submittedName>
</protein>
<feature type="compositionally biased region" description="Basic and acidic residues" evidence="2">
    <location>
        <begin position="963"/>
        <end position="989"/>
    </location>
</feature>
<feature type="region of interest" description="Disordered" evidence="2">
    <location>
        <begin position="2114"/>
        <end position="2138"/>
    </location>
</feature>
<feature type="compositionally biased region" description="Basic and acidic residues" evidence="2">
    <location>
        <begin position="902"/>
        <end position="912"/>
    </location>
</feature>
<feature type="compositionally biased region" description="Basic residues" evidence="2">
    <location>
        <begin position="402"/>
        <end position="413"/>
    </location>
</feature>
<accession>A0AAD1UEN7</accession>
<evidence type="ECO:0000313" key="3">
    <source>
        <dbReference type="EMBL" id="CAI2365186.1"/>
    </source>
</evidence>
<evidence type="ECO:0000313" key="4">
    <source>
        <dbReference type="Proteomes" id="UP001295684"/>
    </source>
</evidence>
<dbReference type="SUPFAM" id="SSF48452">
    <property type="entry name" value="TPR-like"/>
    <property type="match status" value="1"/>
</dbReference>
<name>A0AAD1UEN7_EUPCR</name>
<comment type="caution">
    <text evidence="3">The sequence shown here is derived from an EMBL/GenBank/DDBJ whole genome shotgun (WGS) entry which is preliminary data.</text>
</comment>
<feature type="coiled-coil region" evidence="1">
    <location>
        <begin position="672"/>
        <end position="699"/>
    </location>
</feature>
<dbReference type="Gene3D" id="1.25.40.10">
    <property type="entry name" value="Tetratricopeptide repeat domain"/>
    <property type="match status" value="1"/>
</dbReference>
<reference evidence="3" key="1">
    <citation type="submission" date="2023-07" db="EMBL/GenBank/DDBJ databases">
        <authorList>
            <consortium name="AG Swart"/>
            <person name="Singh M."/>
            <person name="Singh A."/>
            <person name="Seah K."/>
            <person name="Emmerich C."/>
        </authorList>
    </citation>
    <scope>NUCLEOTIDE SEQUENCE</scope>
    <source>
        <strain evidence="3">DP1</strain>
    </source>
</reference>
<keyword evidence="1" id="KW-0175">Coiled coil</keyword>
<gene>
    <name evidence="3" type="ORF">ECRASSUSDP1_LOCUS6536</name>
</gene>
<feature type="compositionally biased region" description="Basic and acidic residues" evidence="2">
    <location>
        <begin position="2122"/>
        <end position="2138"/>
    </location>
</feature>
<keyword evidence="4" id="KW-1185">Reference proteome</keyword>
<feature type="compositionally biased region" description="Acidic residues" evidence="2">
    <location>
        <begin position="1000"/>
        <end position="1027"/>
    </location>
</feature>
<dbReference type="Proteomes" id="UP001295684">
    <property type="component" value="Unassembled WGS sequence"/>
</dbReference>
<feature type="compositionally biased region" description="Basic and acidic residues" evidence="2">
    <location>
        <begin position="469"/>
        <end position="493"/>
    </location>
</feature>
<organism evidence="3 4">
    <name type="scientific">Euplotes crassus</name>
    <dbReference type="NCBI Taxonomy" id="5936"/>
    <lineage>
        <taxon>Eukaryota</taxon>
        <taxon>Sar</taxon>
        <taxon>Alveolata</taxon>
        <taxon>Ciliophora</taxon>
        <taxon>Intramacronucleata</taxon>
        <taxon>Spirotrichea</taxon>
        <taxon>Hypotrichia</taxon>
        <taxon>Euplotida</taxon>
        <taxon>Euplotidae</taxon>
        <taxon>Moneuplotes</taxon>
    </lineage>
</organism>
<feature type="compositionally biased region" description="Acidic residues" evidence="2">
    <location>
        <begin position="883"/>
        <end position="901"/>
    </location>
</feature>
<evidence type="ECO:0000256" key="2">
    <source>
        <dbReference type="SAM" id="MobiDB-lite"/>
    </source>
</evidence>
<feature type="region of interest" description="Disordered" evidence="2">
    <location>
        <begin position="469"/>
        <end position="525"/>
    </location>
</feature>
<feature type="compositionally biased region" description="Basic and acidic residues" evidence="2">
    <location>
        <begin position="501"/>
        <end position="511"/>
    </location>
</feature>
<evidence type="ECO:0000256" key="1">
    <source>
        <dbReference type="SAM" id="Coils"/>
    </source>
</evidence>
<feature type="compositionally biased region" description="Basic and acidic residues" evidence="2">
    <location>
        <begin position="925"/>
        <end position="956"/>
    </location>
</feature>
<dbReference type="InterPro" id="IPR011990">
    <property type="entry name" value="TPR-like_helical_dom_sf"/>
</dbReference>
<sequence length="2242" mass="261972">MIVTWGKEAANQSESAIQGQNVSEELLDEHIETRFRKAKQYFEEAFENADEEKLQSSLTVFNELFANERLQACRTERHKTILFESSFHLAEIHQEKRSISQALKYYFKSVQIRGNHIESWTKMGDLFYSQDSVDKPHMKKKALDCYLKALEANESPDINNSLIQKSSGVGTISSAPYNKTMFFYIIQKLCDIYFLEGEHYKCRKMLEMYLKRHPNDTEYLLLQSFLHRLNSDDDKYLIAKVCKLKNNQPFDYFSVPIIKKFMMNIKPPQGLFDHKTRVFTRTPVPHQTNQTSTLIIKKLNIRGLNKFICDLDDLVSKICPYCEEFNKILEPKQIEFIKADIIKELKDNKLIIEFPNADLKDLASCVDTKVNKIYQVEFEKELTAVQTISVSNSTSKDVYSGLKKRSAKRRSNMHKSDSHQWETEALPNQRDAEIRNIFTNKMRKYLDRIKSEIAPISYNDLILTRDLNKSQHSQEHEDPNTTEENIKSRESLRSRGASNAEEEKKSSMETRPKKKRGPKPKKESVYSKIYESEENVHKLLVSLFEIINSMNGYNLYDFILNFLEFPLRNSYEAQKLIYTPNSLNFYNLFQKVYITLNDWEKSLPLESLVFLTEITCRNSDYYYGYFFIRDKLFDCIQFYNPKILQSQNFSESLQVRICYLLSKYFKDVTHQKIEAVELIEKAQKLLENIKKRVIQGTEEYEESEYESIVLPWVSFQECITQEKLISLWKDLEMEVDILFFVKPSLKSEENTLLEKLNQILKQKPSLVEEDLPVRKELDENNDPKAQIEFNSLELDNENPEELEKIKDQFAKIFSTLKKYNGELFKKTNRFRYLEIHSNGGLDKDITIYLAQGFPFEFFESAQIDPIEAKKKLQVWASGKNIDAIDDSDESDYSMNSDDDLSDQNKDESKLESSQDSELESNQESHPNKLEDSKEESNEESKEQSKEESMETSKEEPNNTVSNLDKDNDAKESKEQKDPVKATIESKEESSMELASRNPLNEEDEDEGESDSSSNEDEDSKDTSEELSQEVELKFTKIESERLLSLGLFFLKSMFTMIEDESGNVKDDQSFDSCLKYCRKIFKGVDFNGFAAMFRYLLIKMDILRVENSRTHTSIHNSDFYKKLNNKLVYIIKDGFNRCDFYYSQIKDWFDDKCITQEKLFMNFSEEAPIEAKVSLYKKRVIIYRQMINLLVNYINPQNLANIVTSGPLNGFNVVLGMLIRLQLIIAYMEWYIKLANSNDPTSKASKDPSLDEISRLQGFSDYLKMLHYIDHMCNQSTEIIGNSYPLFVDQYFSLNFPLIWYFMNNYPNLYPNMNTLLWRQMKQVYGIDMSGYDDSSSDKETPIKQESEKFWINQKETKEIERNLQSMDQISTVSPARSRIPDLFDLTKILKIIIKHPVYKIFKSEDYESIAKVLHKNSSLKSFLYRINKRISHCTLMLFQSNFFSKNKLHYDAMSIPQKALNEGIMTKVLGFNERCNTEIFERIENCFCMEDQNSFNCFSHDFHIFACEAFFIYLNTVFATTVTQSEEETKVYNSVSPSFPYIPSVPTRFENLQIEGAIKNDPMKTLEFLIEIDLFFNPCSYHSCQLSAYLRGYNFSKAVESGYTRGLKKIVNVKEELAFRQTIFSCAYGIYNSICHIIVNGGITEQEKKSFDFQIPRSEWFFRIDNLNRWFDSNPTKELTDLLLLLIRTIKFYMISRFEGKEYDIIATIEENKLRNLLILTCLCYLVIAGYSQLCKIEGRLKSATLIMGNSVGRYLMALHQDDWINYEVFGFPKTEQTIEDKELMEFRLKKSLKETEKHYTTLWKYLERLTVEDGFSWESMTPIPFIILSQSLSELEDGLTKYSFDLQFLHEVGKKVFQSCVVQKKGAKYKERYSVTVLSNLFVQECHSIAKIFNKHLDEYEFKSDLTVQEGFKTMNTCLTDAMIQEDILGPRDGTLINTIQTVKANLELIEIYLQKNNYENKPFVQAKVYQTFCKFALITKIPNYLEFCKARILSLYSKALINLENEICDFEFDHFYGSTLGSAIMTISDRMEMIETFCDICVTVGDYQLLDKFNKGFKSRCKEDTDKANQALSKTAGGLKIERKIQKMAAFSSIRALRTCVDLEYKEYMTPKKTSKSGPRRDPNQEHATKPRDLVGREKVPELLKDTFTIYQFYKNSPGGLAGKGKSILKNEEKELLFECVFKMRIIHEGMVNQNLLTITDKEVAIEALKDCEEWFASYNKTFKTIKLDQYNKENAKIF</sequence>
<feature type="region of interest" description="Disordered" evidence="2">
    <location>
        <begin position="401"/>
        <end position="425"/>
    </location>
</feature>
<dbReference type="EMBL" id="CAMPGE010006342">
    <property type="protein sequence ID" value="CAI2365186.1"/>
    <property type="molecule type" value="Genomic_DNA"/>
</dbReference>
<proteinExistence type="predicted"/>
<feature type="region of interest" description="Disordered" evidence="2">
    <location>
        <begin position="883"/>
        <end position="1027"/>
    </location>
</feature>